<feature type="chain" id="PRO_5011503266" evidence="3">
    <location>
        <begin position="27"/>
        <end position="732"/>
    </location>
</feature>
<dbReference type="InterPro" id="IPR018337">
    <property type="entry name" value="Cell_wall/Cho-bd_repeat"/>
</dbReference>
<keyword evidence="5" id="KW-1185">Reference proteome</keyword>
<accession>A0A1H9GTI2</accession>
<dbReference type="Pfam" id="PF19085">
    <property type="entry name" value="Choline_bind_2"/>
    <property type="match status" value="2"/>
</dbReference>
<feature type="repeat" description="Cell wall-binding" evidence="2">
    <location>
        <begin position="201"/>
        <end position="222"/>
    </location>
</feature>
<organism evidence="4 5">
    <name type="scientific">Granulicatella balaenopterae</name>
    <dbReference type="NCBI Taxonomy" id="137733"/>
    <lineage>
        <taxon>Bacteria</taxon>
        <taxon>Bacillati</taxon>
        <taxon>Bacillota</taxon>
        <taxon>Bacilli</taxon>
        <taxon>Lactobacillales</taxon>
        <taxon>Carnobacteriaceae</taxon>
        <taxon>Granulicatella</taxon>
    </lineage>
</organism>
<feature type="repeat" description="Cell wall-binding" evidence="2">
    <location>
        <begin position="441"/>
        <end position="460"/>
    </location>
</feature>
<dbReference type="AlphaFoldDB" id="A0A1H9GTI2"/>
<protein>
    <submittedName>
        <fullName evidence="4">Glucan-binding domain-containing protein (YG repeat)</fullName>
    </submittedName>
</protein>
<dbReference type="STRING" id="137733.SAMN05421767_10144"/>
<dbReference type="SUPFAM" id="SSF69360">
    <property type="entry name" value="Cell wall binding repeat"/>
    <property type="match status" value="2"/>
</dbReference>
<dbReference type="Proteomes" id="UP000198556">
    <property type="component" value="Unassembled WGS sequence"/>
</dbReference>
<dbReference type="SUPFAM" id="SSF54001">
    <property type="entry name" value="Cysteine proteinases"/>
    <property type="match status" value="1"/>
</dbReference>
<dbReference type="OrthoDB" id="2032428at2"/>
<dbReference type="InterPro" id="IPR038765">
    <property type="entry name" value="Papain-like_cys_pep_sf"/>
</dbReference>
<evidence type="ECO:0000256" key="2">
    <source>
        <dbReference type="PROSITE-ProRule" id="PRU00591"/>
    </source>
</evidence>
<name>A0A1H9GTI2_9LACT</name>
<sequence>MKVNKRLMLLSSILVVGAIATPTAFAKSNHEQLAESAEGGVGKNAEKRSDEIDVTARGDVADYWKPEWGNLLWDPFKSDAVKDWSENGRTISGKLFAGNVPIMIQVDPDKYAGLVGEEEFLTWGQITSDPDGSFSYTTNEDSPKDTKVLLAAYIEGQYFASTVYTLEKGLSLEDNASQPLTPTNKKGWNGDYYYKDGTPLTSKWLYDENYQSWYYFNADGKYARNQWVGSYYLKQYGAMAKNEWVYDENSKNWFFINADGTYAHDTWKGSYYLKQWGHMAKNEWVYDKNAKNWFFINADGTYAHDTWKGSYYLKQWGHMAKNEWVYDKNAKNWFFINADGTYAHDTWKGSYYLKQWGHMAKNEWVYDKNAKNWFFINADGTYAHDTWKGSYYLKQWGHMAKNEWVYDKNAKNWFFINADGTYAHDTWKGSYYLKQWGHMAKQEWIKDKGNWYYIKVDGTYARNQWQAGYYLGNYGQMLTNTTTPDGYQVDGDGKWINKNHYGDNYDKSLFGWNLTSDQVAYTDAEARRISNKIITSEMSDREKCKVITAWIFGNTYKDDNQGTEIYKKTHADTSWAVFKNHKAACSGYVRAFKLLGKYAGLKVEIVNEDQWAHQWNRVYLADEGKWIACDSQIRMVDRESLTPKYFGFYLKEVAMNEEGRLQLIDADREFLYIEHKKEDMIKCWDNREKDADGYWTDGFTTWEFTLEEYMKALDTYKEWRKFESEHMGIAFL</sequence>
<keyword evidence="1" id="KW-0677">Repeat</keyword>
<evidence type="ECO:0000313" key="5">
    <source>
        <dbReference type="Proteomes" id="UP000198556"/>
    </source>
</evidence>
<evidence type="ECO:0000256" key="1">
    <source>
        <dbReference type="ARBA" id="ARBA00022737"/>
    </source>
</evidence>
<evidence type="ECO:0000313" key="4">
    <source>
        <dbReference type="EMBL" id="SEQ53401.1"/>
    </source>
</evidence>
<reference evidence="4 5" key="1">
    <citation type="submission" date="2016-10" db="EMBL/GenBank/DDBJ databases">
        <authorList>
            <person name="de Groot N.N."/>
        </authorList>
    </citation>
    <scope>NUCLEOTIDE SEQUENCE [LARGE SCALE GENOMIC DNA]</scope>
    <source>
        <strain evidence="4 5">DSM 15827</strain>
    </source>
</reference>
<feature type="signal peptide" evidence="3">
    <location>
        <begin position="1"/>
        <end position="26"/>
    </location>
</feature>
<dbReference type="PROSITE" id="PS51170">
    <property type="entry name" value="CW"/>
    <property type="match status" value="2"/>
</dbReference>
<keyword evidence="3" id="KW-0732">Signal</keyword>
<proteinExistence type="predicted"/>
<dbReference type="EMBL" id="FOGF01000001">
    <property type="protein sequence ID" value="SEQ53401.1"/>
    <property type="molecule type" value="Genomic_DNA"/>
</dbReference>
<gene>
    <name evidence="4" type="ORF">SAMN05421767_10144</name>
</gene>
<dbReference type="Gene3D" id="2.10.270.10">
    <property type="entry name" value="Cholin Binding"/>
    <property type="match status" value="4"/>
</dbReference>
<evidence type="ECO:0000256" key="3">
    <source>
        <dbReference type="SAM" id="SignalP"/>
    </source>
</evidence>
<dbReference type="RefSeq" id="WP_089745437.1">
    <property type="nucleotide sequence ID" value="NZ_FOGF01000001.1"/>
</dbReference>